<organism evidence="1 2">
    <name type="scientific">Nelumbo nucifera</name>
    <name type="common">Sacred lotus</name>
    <dbReference type="NCBI Taxonomy" id="4432"/>
    <lineage>
        <taxon>Eukaryota</taxon>
        <taxon>Viridiplantae</taxon>
        <taxon>Streptophyta</taxon>
        <taxon>Embryophyta</taxon>
        <taxon>Tracheophyta</taxon>
        <taxon>Spermatophyta</taxon>
        <taxon>Magnoliopsida</taxon>
        <taxon>Proteales</taxon>
        <taxon>Nelumbonaceae</taxon>
        <taxon>Nelumbo</taxon>
    </lineage>
</organism>
<evidence type="ECO:0000313" key="1">
    <source>
        <dbReference type="EMBL" id="DAD18370.1"/>
    </source>
</evidence>
<comment type="caution">
    <text evidence="1">The sequence shown here is derived from an EMBL/GenBank/DDBJ whole genome shotgun (WGS) entry which is preliminary data.</text>
</comment>
<protein>
    <submittedName>
        <fullName evidence="1">Uncharacterized protein</fullName>
    </submittedName>
</protein>
<dbReference type="AlphaFoldDB" id="A0A822XDG3"/>
<keyword evidence="2" id="KW-1185">Reference proteome</keyword>
<dbReference type="Proteomes" id="UP000607653">
    <property type="component" value="Unassembled WGS sequence"/>
</dbReference>
<accession>A0A822XDG3</accession>
<sequence>MKTIRKMRAGTPIQNLNVFENGNNYADDKNYEDVEGETNQIVEEGEGDKDEDWDEQAGQENYDNMHAEDASELNSEQEYVNLRNNEDKIDPEIKSVANEASQFSFAGTPLSSSEPIGLLYVVFLKLGKIWRELKK</sequence>
<dbReference type="EMBL" id="DUZY01000001">
    <property type="protein sequence ID" value="DAD18370.1"/>
    <property type="molecule type" value="Genomic_DNA"/>
</dbReference>
<name>A0A822XDG3_NELNU</name>
<evidence type="ECO:0000313" key="2">
    <source>
        <dbReference type="Proteomes" id="UP000607653"/>
    </source>
</evidence>
<proteinExistence type="predicted"/>
<gene>
    <name evidence="1" type="ORF">HUJ06_019833</name>
</gene>
<reference evidence="1 2" key="1">
    <citation type="journal article" date="2020" name="Mol. Biol. Evol.">
        <title>Distinct Expression and Methylation Patterns for Genes with Different Fates following a Single Whole-Genome Duplication in Flowering Plants.</title>
        <authorList>
            <person name="Shi T."/>
            <person name="Rahmani R.S."/>
            <person name="Gugger P.F."/>
            <person name="Wang M."/>
            <person name="Li H."/>
            <person name="Zhang Y."/>
            <person name="Li Z."/>
            <person name="Wang Q."/>
            <person name="Van de Peer Y."/>
            <person name="Marchal K."/>
            <person name="Chen J."/>
        </authorList>
    </citation>
    <scope>NUCLEOTIDE SEQUENCE [LARGE SCALE GENOMIC DNA]</scope>
    <source>
        <tissue evidence="1">Leaf</tissue>
    </source>
</reference>